<dbReference type="EMBL" id="JASSZA010000011">
    <property type="protein sequence ID" value="KAK2097986.1"/>
    <property type="molecule type" value="Genomic_DNA"/>
</dbReference>
<sequence length="66" mass="7259">MVPFLVTVYDEDNSAPTFPVGVNRQCLGGVHAEGATQPCGQPFARSFVLCLRRRRLSEGEENGQCF</sequence>
<keyword evidence="2" id="KW-1185">Reference proteome</keyword>
<name>A0ABQ9UMB6_SAGOE</name>
<protein>
    <submittedName>
        <fullName evidence="1">Uncharacterized protein</fullName>
    </submittedName>
</protein>
<reference evidence="1 2" key="1">
    <citation type="submission" date="2023-05" db="EMBL/GenBank/DDBJ databases">
        <title>B98-5 Cell Line De Novo Hybrid Assembly: An Optical Mapping Approach.</title>
        <authorList>
            <person name="Kananen K."/>
            <person name="Auerbach J.A."/>
            <person name="Kautto E."/>
            <person name="Blachly J.S."/>
        </authorList>
    </citation>
    <scope>NUCLEOTIDE SEQUENCE [LARGE SCALE GENOMIC DNA]</scope>
    <source>
        <strain evidence="1">B95-8</strain>
        <tissue evidence="1">Cell line</tissue>
    </source>
</reference>
<comment type="caution">
    <text evidence="1">The sequence shown here is derived from an EMBL/GenBank/DDBJ whole genome shotgun (WGS) entry which is preliminary data.</text>
</comment>
<accession>A0ABQ9UMB6</accession>
<dbReference type="Proteomes" id="UP001266305">
    <property type="component" value="Unassembled WGS sequence"/>
</dbReference>
<organism evidence="1 2">
    <name type="scientific">Saguinus oedipus</name>
    <name type="common">Cotton-top tamarin</name>
    <name type="synonym">Oedipomidas oedipus</name>
    <dbReference type="NCBI Taxonomy" id="9490"/>
    <lineage>
        <taxon>Eukaryota</taxon>
        <taxon>Metazoa</taxon>
        <taxon>Chordata</taxon>
        <taxon>Craniata</taxon>
        <taxon>Vertebrata</taxon>
        <taxon>Euteleostomi</taxon>
        <taxon>Mammalia</taxon>
        <taxon>Eutheria</taxon>
        <taxon>Euarchontoglires</taxon>
        <taxon>Primates</taxon>
        <taxon>Haplorrhini</taxon>
        <taxon>Platyrrhini</taxon>
        <taxon>Cebidae</taxon>
        <taxon>Callitrichinae</taxon>
        <taxon>Saguinus</taxon>
    </lineage>
</organism>
<proteinExistence type="predicted"/>
<gene>
    <name evidence="1" type="ORF">P7K49_023437</name>
</gene>
<evidence type="ECO:0000313" key="1">
    <source>
        <dbReference type="EMBL" id="KAK2097986.1"/>
    </source>
</evidence>
<evidence type="ECO:0000313" key="2">
    <source>
        <dbReference type="Proteomes" id="UP001266305"/>
    </source>
</evidence>